<evidence type="ECO:0000256" key="5">
    <source>
        <dbReference type="SAM" id="MobiDB-lite"/>
    </source>
</evidence>
<evidence type="ECO:0000256" key="1">
    <source>
        <dbReference type="ARBA" id="ARBA00004613"/>
    </source>
</evidence>
<proteinExistence type="predicted"/>
<comment type="caution">
    <text evidence="7">The sequence shown here is derived from an EMBL/GenBank/DDBJ whole genome shotgun (WGS) entry which is preliminary data.</text>
</comment>
<keyword evidence="2" id="KW-0964">Secreted</keyword>
<organism evidence="7 8">
    <name type="scientific">Candidatus Magasanikbacteria bacterium CG_4_9_14_3_um_filter_32_9</name>
    <dbReference type="NCBI Taxonomy" id="1974644"/>
    <lineage>
        <taxon>Bacteria</taxon>
        <taxon>Candidatus Magasanikiibacteriota</taxon>
    </lineage>
</organism>
<evidence type="ECO:0000256" key="6">
    <source>
        <dbReference type="SAM" id="Phobius"/>
    </source>
</evidence>
<evidence type="ECO:0000256" key="3">
    <source>
        <dbReference type="ARBA" id="ARBA00022729"/>
    </source>
</evidence>
<dbReference type="InterPro" id="IPR053180">
    <property type="entry name" value="Ca-binding_acidic-repeat"/>
</dbReference>
<feature type="region of interest" description="Disordered" evidence="5">
    <location>
        <begin position="1"/>
        <end position="24"/>
    </location>
</feature>
<accession>A0A2M7Z726</accession>
<protein>
    <submittedName>
        <fullName evidence="7">Uncharacterized protein</fullName>
    </submittedName>
</protein>
<dbReference type="PANTHER" id="PTHR37467">
    <property type="entry name" value="EXPORTED CALCIUM-BINDING GLYCOPROTEIN-RELATED"/>
    <property type="match status" value="1"/>
</dbReference>
<dbReference type="InterPro" id="IPR059100">
    <property type="entry name" value="TSP3_bac"/>
</dbReference>
<dbReference type="EMBL" id="PFVJ01000033">
    <property type="protein sequence ID" value="PJA89958.1"/>
    <property type="molecule type" value="Genomic_DNA"/>
</dbReference>
<evidence type="ECO:0000256" key="2">
    <source>
        <dbReference type="ARBA" id="ARBA00022525"/>
    </source>
</evidence>
<keyword evidence="6" id="KW-0472">Membrane</keyword>
<reference evidence="8" key="1">
    <citation type="submission" date="2017-09" db="EMBL/GenBank/DDBJ databases">
        <title>Depth-based differentiation of microbial function through sediment-hosted aquifers and enrichment of novel symbionts in the deep terrestrial subsurface.</title>
        <authorList>
            <person name="Probst A.J."/>
            <person name="Ladd B."/>
            <person name="Jarett J.K."/>
            <person name="Geller-Mcgrath D.E."/>
            <person name="Sieber C.M.K."/>
            <person name="Emerson J.B."/>
            <person name="Anantharaman K."/>
            <person name="Thomas B.C."/>
            <person name="Malmstrom R."/>
            <person name="Stieglmeier M."/>
            <person name="Klingl A."/>
            <person name="Woyke T."/>
            <person name="Ryan C.M."/>
            <person name="Banfield J.F."/>
        </authorList>
    </citation>
    <scope>NUCLEOTIDE SEQUENCE [LARGE SCALE GENOMIC DNA]</scope>
</reference>
<keyword evidence="4" id="KW-0106">Calcium</keyword>
<dbReference type="Pfam" id="PF18884">
    <property type="entry name" value="TSP3_bac"/>
    <property type="match status" value="2"/>
</dbReference>
<gene>
    <name evidence="7" type="ORF">CO137_01510</name>
</gene>
<feature type="transmembrane region" description="Helical" evidence="6">
    <location>
        <begin position="123"/>
        <end position="145"/>
    </location>
</feature>
<keyword evidence="6" id="KW-0812">Transmembrane</keyword>
<dbReference type="PANTHER" id="PTHR37467:SF1">
    <property type="entry name" value="EXPORTED CALCIUM-BINDING GLYCOPROTEIN"/>
    <property type="match status" value="1"/>
</dbReference>
<keyword evidence="6" id="KW-1133">Transmembrane helix</keyword>
<evidence type="ECO:0000313" key="7">
    <source>
        <dbReference type="EMBL" id="PJA89958.1"/>
    </source>
</evidence>
<evidence type="ECO:0000313" key="8">
    <source>
        <dbReference type="Proteomes" id="UP000230843"/>
    </source>
</evidence>
<dbReference type="Proteomes" id="UP000230843">
    <property type="component" value="Unassembled WGS sequence"/>
</dbReference>
<sequence>MFDDQPINNNNKLPPDLPVGEPEDIFSGTEEVEMDTMPNIEEESSILEVPKEEPTALDAGVLRAKAENNLKPVENLQKLDDGGLRPIDHIAKPIQKMQETSKPQTTENMGDKYEMKEPGIGKAIMIGATIIVALILLIGGGWWLYATFMTDKITPTDLTITPTDLTPDTIPPVVEDSTVKQNETLPADILDDQLLFGSAVDSDGDGLDDIRESDIGTDPNNWDTDGDKLSDYDEVTIWKTDPINPDTDGDTYLDGAEVTSGYSPTGSGNLFDVVNLGTETGTSTK</sequence>
<dbReference type="AlphaFoldDB" id="A0A2M7Z726"/>
<comment type="subcellular location">
    <subcellularLocation>
        <location evidence="1">Secreted</location>
    </subcellularLocation>
</comment>
<feature type="compositionally biased region" description="Polar residues" evidence="5">
    <location>
        <begin position="1"/>
        <end position="12"/>
    </location>
</feature>
<keyword evidence="3" id="KW-0732">Signal</keyword>
<name>A0A2M7Z726_9BACT</name>
<evidence type="ECO:0000256" key="4">
    <source>
        <dbReference type="ARBA" id="ARBA00022837"/>
    </source>
</evidence>